<organism evidence="1 2">
    <name type="scientific">Trema orientale</name>
    <name type="common">Charcoal tree</name>
    <name type="synonym">Celtis orientalis</name>
    <dbReference type="NCBI Taxonomy" id="63057"/>
    <lineage>
        <taxon>Eukaryota</taxon>
        <taxon>Viridiplantae</taxon>
        <taxon>Streptophyta</taxon>
        <taxon>Embryophyta</taxon>
        <taxon>Tracheophyta</taxon>
        <taxon>Spermatophyta</taxon>
        <taxon>Magnoliopsida</taxon>
        <taxon>eudicotyledons</taxon>
        <taxon>Gunneridae</taxon>
        <taxon>Pentapetalae</taxon>
        <taxon>rosids</taxon>
        <taxon>fabids</taxon>
        <taxon>Rosales</taxon>
        <taxon>Cannabaceae</taxon>
        <taxon>Trema</taxon>
    </lineage>
</organism>
<gene>
    <name evidence="1" type="ORF">TorRG33x02_340460</name>
</gene>
<feature type="non-terminal residue" evidence="1">
    <location>
        <position position="93"/>
    </location>
</feature>
<sequence>MKDHLAHTRKNVAPCNEVPEDVKNEFVDYLSKGTKNKHLTQAQFDERVDSGAYFGSVMDGSAKSCNPIPSTRGVRGPMDRFIVNLDDDDNDEN</sequence>
<protein>
    <submittedName>
        <fullName evidence="1">Uncharacterized protein</fullName>
    </submittedName>
</protein>
<name>A0A2P5AUZ8_TREOI</name>
<dbReference type="OrthoDB" id="1679603at2759"/>
<proteinExistence type="predicted"/>
<evidence type="ECO:0000313" key="2">
    <source>
        <dbReference type="Proteomes" id="UP000237000"/>
    </source>
</evidence>
<reference evidence="2" key="1">
    <citation type="submission" date="2016-06" db="EMBL/GenBank/DDBJ databases">
        <title>Parallel loss of symbiosis genes in relatives of nitrogen-fixing non-legume Parasponia.</title>
        <authorList>
            <person name="Van Velzen R."/>
            <person name="Holmer R."/>
            <person name="Bu F."/>
            <person name="Rutten L."/>
            <person name="Van Zeijl A."/>
            <person name="Liu W."/>
            <person name="Santuari L."/>
            <person name="Cao Q."/>
            <person name="Sharma T."/>
            <person name="Shen D."/>
            <person name="Roswanjaya Y."/>
            <person name="Wardhani T."/>
            <person name="Kalhor M.S."/>
            <person name="Jansen J."/>
            <person name="Van den Hoogen J."/>
            <person name="Gungor B."/>
            <person name="Hartog M."/>
            <person name="Hontelez J."/>
            <person name="Verver J."/>
            <person name="Yang W.-C."/>
            <person name="Schijlen E."/>
            <person name="Repin R."/>
            <person name="Schilthuizen M."/>
            <person name="Schranz E."/>
            <person name="Heidstra R."/>
            <person name="Miyata K."/>
            <person name="Fedorova E."/>
            <person name="Kohlen W."/>
            <person name="Bisseling T."/>
            <person name="Smit S."/>
            <person name="Geurts R."/>
        </authorList>
    </citation>
    <scope>NUCLEOTIDE SEQUENCE [LARGE SCALE GENOMIC DNA]</scope>
    <source>
        <strain evidence="2">cv. RG33-2</strain>
    </source>
</reference>
<comment type="caution">
    <text evidence="1">The sequence shown here is derived from an EMBL/GenBank/DDBJ whole genome shotgun (WGS) entry which is preliminary data.</text>
</comment>
<evidence type="ECO:0000313" key="1">
    <source>
        <dbReference type="EMBL" id="PON40369.1"/>
    </source>
</evidence>
<dbReference type="AlphaFoldDB" id="A0A2P5AUZ8"/>
<keyword evidence="2" id="KW-1185">Reference proteome</keyword>
<dbReference type="EMBL" id="JXTC01000690">
    <property type="protein sequence ID" value="PON40369.1"/>
    <property type="molecule type" value="Genomic_DNA"/>
</dbReference>
<dbReference type="Proteomes" id="UP000237000">
    <property type="component" value="Unassembled WGS sequence"/>
</dbReference>
<dbReference type="InParanoid" id="A0A2P5AUZ8"/>
<accession>A0A2P5AUZ8</accession>